<dbReference type="InterPro" id="IPR038765">
    <property type="entry name" value="Papain-like_cys_pep_sf"/>
</dbReference>
<evidence type="ECO:0000256" key="1">
    <source>
        <dbReference type="ARBA" id="ARBA00005234"/>
    </source>
</evidence>
<gene>
    <name evidence="7" type="ORF">BN1723_015585</name>
</gene>
<dbReference type="Pfam" id="PF02902">
    <property type="entry name" value="Peptidase_C48"/>
    <property type="match status" value="1"/>
</dbReference>
<dbReference type="PANTHER" id="PTHR46468">
    <property type="entry name" value="SENTRIN-SPECIFIC PROTEASE 8"/>
    <property type="match status" value="1"/>
</dbReference>
<dbReference type="GO" id="GO:0006508">
    <property type="term" value="P:proteolysis"/>
    <property type="evidence" value="ECO:0007669"/>
    <property type="project" value="UniProtKB-KW"/>
</dbReference>
<dbReference type="SUPFAM" id="SSF54001">
    <property type="entry name" value="Cysteine proteinases"/>
    <property type="match status" value="1"/>
</dbReference>
<feature type="compositionally biased region" description="Basic residues" evidence="5">
    <location>
        <begin position="880"/>
        <end position="889"/>
    </location>
</feature>
<feature type="region of interest" description="Disordered" evidence="5">
    <location>
        <begin position="19"/>
        <end position="278"/>
    </location>
</feature>
<feature type="region of interest" description="Disordered" evidence="5">
    <location>
        <begin position="309"/>
        <end position="349"/>
    </location>
</feature>
<evidence type="ECO:0000256" key="4">
    <source>
        <dbReference type="ARBA" id="ARBA00022807"/>
    </source>
</evidence>
<accession>A0A0G4N0H8</accession>
<evidence type="ECO:0000313" key="8">
    <source>
        <dbReference type="Proteomes" id="UP000045706"/>
    </source>
</evidence>
<comment type="similarity">
    <text evidence="1">Belongs to the peptidase C48 family.</text>
</comment>
<sequence>MVVEAIHLSLQPPLARARSSGKYTVRSRGRKVSSKPTSQLQIFHGSIDDRDQLADEDDAPLPAFNNSCSDNRTLGDDWTAPGSILNPSSERSGHSSENKSTLPVGHSTLGQGWNDAAGELGETPENGQPEAVNVKQGNGKSSSPFTLKEPQRIRPPRKSGMIALDQSQNTMAMDFDDTAQSEDASFLHDAEDALDDIFVPSSSLETDKNSQKKEQKSKSQHGLKKRSNGRHQIGQGKPAVIAPKPKKAPMSKKSGIADAGTDAGTDTQGQAARAGNTNQPAQVKAPLHLNQPQNPGVPPEYRHHAIKKAKEMTDPSVQRKRPRQIAKTPFRDSAKNNDVPSIKNHRDLPENGLLSLENETQIVGSHNDLMGQVDTDLTTPLLLQTTASDCIPGPAQRGSQHNCNVLSSTDSNETDHMLKLGTLDPSTIMTTFSSSPACQTSQRRLPSDFSVLDAFNDDDFREMTGKSKRVVPSNINCQVTRNDAELSPMRLGAGTAATKPAGRSHDHDAKRVQNPVQPDLESTKLPRKHLKKYTAAAAATPHDGTISISSDESSATSAMNFAEVVAPSPKVLTGSGQGSPNKRAAIAIASMGGQNKRMKRNQDSMPTPGMVDDSGATNFKVLAEDGDHSPVGAAFIKQTTEIGTGHDVTDNRKSEGFTQEPLLTRDERVMGFPQESTVASVSASDIGHMTLETYHHERDLQRMDDASRIKTSSRQVPEQLASAGGCGAPLRRLSRTRSIVDERGSPKPEEFMTCANQKAPNLNDRRRKGQPAEKPPAWKKPLRKIQPEFGAIQQETTGIQPASGADYEHFLDATGCTHPAESMPEVERHNKPVARTDAEPTDKLTLLDQLGAKRPGVAHVAELYCGSRLRDFADLAFRPSRRSHSRSRHSSTSSGESITAAPVHSSPPKPESRLAMPFRKMARHFGDSLSPHSTVLSYHDITLTYEDLKALKNDWLTDNNIAFWEEFVTSPRRRLYPPSDRDRYLERELLPKYPQARIILLRPSMTFLLMKEPDMRAIRSALPDFSKVTHIFLPINDARNVAQAEGGSHWSLLLVSAIDGVAFHYDSLGGANYQEARLATRKMSEILNRPLRFLNLEDCPQQENGSDCGVFVCILMRHLLVKRLLSANAREKVSMSMGNKMIDSHGGRKEMLKIIESFRKEGERRRSRSASPYSSKTPPRIE</sequence>
<feature type="compositionally biased region" description="Polar residues" evidence="5">
    <location>
        <begin position="264"/>
        <end position="278"/>
    </location>
</feature>
<dbReference type="GO" id="GO:0008234">
    <property type="term" value="F:cysteine-type peptidase activity"/>
    <property type="evidence" value="ECO:0007669"/>
    <property type="project" value="UniProtKB-KW"/>
</dbReference>
<dbReference type="EMBL" id="CVQI01031842">
    <property type="protein sequence ID" value="CRK39854.1"/>
    <property type="molecule type" value="Genomic_DNA"/>
</dbReference>
<evidence type="ECO:0000256" key="5">
    <source>
        <dbReference type="SAM" id="MobiDB-lite"/>
    </source>
</evidence>
<evidence type="ECO:0000256" key="2">
    <source>
        <dbReference type="ARBA" id="ARBA00022670"/>
    </source>
</evidence>
<dbReference type="AlphaFoldDB" id="A0A0G4N0H8"/>
<protein>
    <recommendedName>
        <fullName evidence="6">Ubiquitin-like protease family profile domain-containing protein</fullName>
    </recommendedName>
</protein>
<evidence type="ECO:0000259" key="6">
    <source>
        <dbReference type="PROSITE" id="PS50600"/>
    </source>
</evidence>
<evidence type="ECO:0000313" key="7">
    <source>
        <dbReference type="EMBL" id="CRK39854.1"/>
    </source>
</evidence>
<name>A0A0G4N0H8_VERLO</name>
<dbReference type="InterPro" id="IPR044613">
    <property type="entry name" value="Nep1/2-like"/>
</dbReference>
<feature type="domain" description="Ubiquitin-like protease family profile" evidence="6">
    <location>
        <begin position="941"/>
        <end position="1119"/>
    </location>
</feature>
<reference evidence="8" key="1">
    <citation type="submission" date="2015-05" db="EMBL/GenBank/DDBJ databases">
        <authorList>
            <person name="Fogelqvist Johan"/>
        </authorList>
    </citation>
    <scope>NUCLEOTIDE SEQUENCE [LARGE SCALE GENOMIC DNA]</scope>
</reference>
<dbReference type="Proteomes" id="UP000045706">
    <property type="component" value="Unassembled WGS sequence"/>
</dbReference>
<feature type="region of interest" description="Disordered" evidence="5">
    <location>
        <begin position="1159"/>
        <end position="1182"/>
    </location>
</feature>
<feature type="region of interest" description="Disordered" evidence="5">
    <location>
        <begin position="494"/>
        <end position="513"/>
    </location>
</feature>
<feature type="region of interest" description="Disordered" evidence="5">
    <location>
        <begin position="757"/>
        <end position="778"/>
    </location>
</feature>
<keyword evidence="4" id="KW-0788">Thiol protease</keyword>
<evidence type="ECO:0000256" key="3">
    <source>
        <dbReference type="ARBA" id="ARBA00022801"/>
    </source>
</evidence>
<dbReference type="PANTHER" id="PTHR46468:SF1">
    <property type="entry name" value="SENTRIN-SPECIFIC PROTEASE 8"/>
    <property type="match status" value="1"/>
</dbReference>
<organism evidence="7 8">
    <name type="scientific">Verticillium longisporum</name>
    <name type="common">Verticillium dahliae var. longisporum</name>
    <dbReference type="NCBI Taxonomy" id="100787"/>
    <lineage>
        <taxon>Eukaryota</taxon>
        <taxon>Fungi</taxon>
        <taxon>Dikarya</taxon>
        <taxon>Ascomycota</taxon>
        <taxon>Pezizomycotina</taxon>
        <taxon>Sordariomycetes</taxon>
        <taxon>Hypocreomycetidae</taxon>
        <taxon>Glomerellales</taxon>
        <taxon>Plectosphaerellaceae</taxon>
        <taxon>Verticillium</taxon>
    </lineage>
</organism>
<feature type="region of interest" description="Disordered" evidence="5">
    <location>
        <begin position="880"/>
        <end position="913"/>
    </location>
</feature>
<dbReference type="InterPro" id="IPR003653">
    <property type="entry name" value="Peptidase_C48_C"/>
</dbReference>
<keyword evidence="3" id="KW-0378">Hydrolase</keyword>
<feature type="compositionally biased region" description="Basic residues" evidence="5">
    <location>
        <begin position="218"/>
        <end position="229"/>
    </location>
</feature>
<feature type="compositionally biased region" description="Basic and acidic residues" evidence="5">
    <location>
        <begin position="205"/>
        <end position="217"/>
    </location>
</feature>
<dbReference type="GO" id="GO:0019784">
    <property type="term" value="F:deNEDDylase activity"/>
    <property type="evidence" value="ECO:0007669"/>
    <property type="project" value="InterPro"/>
</dbReference>
<keyword evidence="2" id="KW-0645">Protease</keyword>
<dbReference type="GO" id="GO:0000338">
    <property type="term" value="P:protein deneddylation"/>
    <property type="evidence" value="ECO:0007669"/>
    <property type="project" value="TreeGrafter"/>
</dbReference>
<dbReference type="PROSITE" id="PS50600">
    <property type="entry name" value="ULP_PROTEASE"/>
    <property type="match status" value="1"/>
</dbReference>
<proteinExistence type="inferred from homology"/>
<feature type="compositionally biased region" description="Polar residues" evidence="5">
    <location>
        <begin position="135"/>
        <end position="145"/>
    </location>
</feature>
<dbReference type="Gene3D" id="3.40.395.10">
    <property type="entry name" value="Adenoviral Proteinase, Chain A"/>
    <property type="match status" value="1"/>
</dbReference>